<dbReference type="Gene3D" id="3.40.50.10770">
    <property type="entry name" value="Hypothetical protein VC1899 like domain (Restriction endonuclease-like)"/>
    <property type="match status" value="1"/>
</dbReference>
<comment type="caution">
    <text evidence="2">The sequence shown here is derived from an EMBL/GenBank/DDBJ whole genome shotgun (WGS) entry which is preliminary data.</text>
</comment>
<dbReference type="Pfam" id="PF09651">
    <property type="entry name" value="Cas_APE2256"/>
    <property type="match status" value="1"/>
</dbReference>
<accession>A0ABM9UUG1</accession>
<dbReference type="InterPro" id="IPR013442">
    <property type="entry name" value="SSO1393-like"/>
</dbReference>
<sequence length="277" mass="32433">MKEFHIINVGNSLLSNFQRNNPEISKIQQSDNDFWKKAIDDVNFMEGIFRFLESNPKERSAEMNTFLRVVEGKNPKEIEVYLSGTNTYSNEICVRTIQRYLRDKNFIVYNNPEFPGYFLEVNNYDEKYAKDEFVRGIAEMVDRFIYLVLKKKEEGYEVFMNPTGGFKAHVIACALAGFLTGCKVYYMNEEFRNVIFMPELFYLPKGREVELLEILSNRRPRSGAEYKSIADKFVNELERLRVYGLVDVETDDDGKPFRVKITARGILFLNTSKEVQK</sequence>
<dbReference type="Gene3D" id="1.10.196.30">
    <property type="match status" value="1"/>
</dbReference>
<proteinExistence type="predicted"/>
<dbReference type="EMBL" id="CZVI01000006">
    <property type="protein sequence ID" value="CUS83283.1"/>
    <property type="molecule type" value="Genomic_DNA"/>
</dbReference>
<organism evidence="2 3">
    <name type="scientific">Candidatus Kryptonium thompsonii</name>
    <dbReference type="NCBI Taxonomy" id="1633631"/>
    <lineage>
        <taxon>Bacteria</taxon>
        <taxon>Pseudomonadati</taxon>
        <taxon>Candidatus Kryptoniota</taxon>
        <taxon>Candidatus Kryptonium</taxon>
    </lineage>
</organism>
<keyword evidence="3" id="KW-1185">Reference proteome</keyword>
<reference evidence="2 3" key="1">
    <citation type="submission" date="2015-11" db="EMBL/GenBank/DDBJ databases">
        <authorList>
            <person name="Varghese N."/>
        </authorList>
    </citation>
    <scope>NUCLEOTIDE SEQUENCE [LARGE SCALE GENOMIC DNA]</scope>
    <source>
        <strain evidence="2 3">JGI-8</strain>
    </source>
</reference>
<feature type="domain" description="CRISPR system ring nuclease SSO1393-like" evidence="1">
    <location>
        <begin position="58"/>
        <end position="199"/>
    </location>
</feature>
<evidence type="ECO:0000259" key="1">
    <source>
        <dbReference type="Pfam" id="PF09651"/>
    </source>
</evidence>
<gene>
    <name evidence="2" type="ORF">JGI8_00689</name>
</gene>
<name>A0ABM9UUG1_9BACT</name>
<dbReference type="NCBIfam" id="TIGR02619">
    <property type="entry name" value="putative CRISPR-associated protein, APE2256 family"/>
    <property type="match status" value="1"/>
</dbReference>
<protein>
    <submittedName>
        <fullName evidence="2">CRISPR-associated protein, APE2256 family</fullName>
    </submittedName>
</protein>
<evidence type="ECO:0000313" key="2">
    <source>
        <dbReference type="EMBL" id="CUS83283.1"/>
    </source>
</evidence>
<dbReference type="Proteomes" id="UP000182200">
    <property type="component" value="Unassembled WGS sequence"/>
</dbReference>
<dbReference type="RefSeq" id="WP_075446970.1">
    <property type="nucleotide sequence ID" value="NZ_CZVI01000006.1"/>
</dbReference>
<evidence type="ECO:0000313" key="3">
    <source>
        <dbReference type="Proteomes" id="UP000182200"/>
    </source>
</evidence>